<reference evidence="18 19" key="1">
    <citation type="submission" date="2021-06" db="EMBL/GenBank/DDBJ databases">
        <title>Actinomycetes sequencing.</title>
        <authorList>
            <person name="Shan Q."/>
        </authorList>
    </citation>
    <scope>NUCLEOTIDE SEQUENCE [LARGE SCALE GENOMIC DNA]</scope>
    <source>
        <strain evidence="18 19">NEAU-G5</strain>
    </source>
</reference>
<evidence type="ECO:0000256" key="6">
    <source>
        <dbReference type="ARBA" id="ARBA00022618"/>
    </source>
</evidence>
<dbReference type="EC" id="6.3.2.8" evidence="3 14"/>
<evidence type="ECO:0000259" key="16">
    <source>
        <dbReference type="Pfam" id="PF02875"/>
    </source>
</evidence>
<evidence type="ECO:0000256" key="13">
    <source>
        <dbReference type="ARBA" id="ARBA00047833"/>
    </source>
</evidence>
<keyword evidence="4 14" id="KW-0963">Cytoplasm</keyword>
<dbReference type="InterPro" id="IPR036565">
    <property type="entry name" value="Mur-like_cat_sf"/>
</dbReference>
<evidence type="ECO:0000256" key="12">
    <source>
        <dbReference type="ARBA" id="ARBA00023316"/>
    </source>
</evidence>
<evidence type="ECO:0000256" key="14">
    <source>
        <dbReference type="HAMAP-Rule" id="MF_00046"/>
    </source>
</evidence>
<evidence type="ECO:0000256" key="2">
    <source>
        <dbReference type="ARBA" id="ARBA00004752"/>
    </source>
</evidence>
<keyword evidence="9 14" id="KW-0133">Cell shape</keyword>
<dbReference type="SUPFAM" id="SSF51984">
    <property type="entry name" value="MurCD N-terminal domain"/>
    <property type="match status" value="1"/>
</dbReference>
<accession>A0ABS6B2P3</accession>
<dbReference type="InterPro" id="IPR036615">
    <property type="entry name" value="Mur_ligase_C_dom_sf"/>
</dbReference>
<protein>
    <recommendedName>
        <fullName evidence="3 14">UDP-N-acetylmuramate--L-alanine ligase</fullName>
        <ecNumber evidence="3 14">6.3.2.8</ecNumber>
    </recommendedName>
    <alternativeName>
        <fullName evidence="14">UDP-N-acetylmuramoyl-L-alanine synthetase</fullName>
    </alternativeName>
</protein>
<evidence type="ECO:0000313" key="18">
    <source>
        <dbReference type="EMBL" id="MBU3064065.1"/>
    </source>
</evidence>
<feature type="domain" description="Mur ligase C-terminal" evidence="16">
    <location>
        <begin position="361"/>
        <end position="498"/>
    </location>
</feature>
<keyword evidence="8 14" id="KW-0067">ATP-binding</keyword>
<keyword evidence="5 14" id="KW-0436">Ligase</keyword>
<dbReference type="SUPFAM" id="SSF53244">
    <property type="entry name" value="MurD-like peptide ligases, peptide-binding domain"/>
    <property type="match status" value="1"/>
</dbReference>
<keyword evidence="12 14" id="KW-0961">Cell wall biogenesis/degradation</keyword>
<dbReference type="Proteomes" id="UP000733379">
    <property type="component" value="Unassembled WGS sequence"/>
</dbReference>
<dbReference type="Gene3D" id="3.40.50.720">
    <property type="entry name" value="NAD(P)-binding Rossmann-like Domain"/>
    <property type="match status" value="1"/>
</dbReference>
<keyword evidence="10 14" id="KW-0573">Peptidoglycan synthesis</keyword>
<dbReference type="PANTHER" id="PTHR43445:SF3">
    <property type="entry name" value="UDP-N-ACETYLMURAMATE--L-ALANINE LIGASE"/>
    <property type="match status" value="1"/>
</dbReference>
<dbReference type="InterPro" id="IPR050061">
    <property type="entry name" value="MurCDEF_pg_biosynth"/>
</dbReference>
<dbReference type="Pfam" id="PF02875">
    <property type="entry name" value="Mur_ligase_C"/>
    <property type="match status" value="1"/>
</dbReference>
<dbReference type="InterPro" id="IPR013221">
    <property type="entry name" value="Mur_ligase_cen"/>
</dbReference>
<keyword evidence="19" id="KW-1185">Reference proteome</keyword>
<evidence type="ECO:0000256" key="5">
    <source>
        <dbReference type="ARBA" id="ARBA00022598"/>
    </source>
</evidence>
<dbReference type="SUPFAM" id="SSF53623">
    <property type="entry name" value="MurD-like peptide ligases, catalytic domain"/>
    <property type="match status" value="1"/>
</dbReference>
<keyword evidence="7 14" id="KW-0547">Nucleotide-binding</keyword>
<proteinExistence type="inferred from homology"/>
<dbReference type="PANTHER" id="PTHR43445">
    <property type="entry name" value="UDP-N-ACETYLMURAMATE--L-ALANINE LIGASE-RELATED"/>
    <property type="match status" value="1"/>
</dbReference>
<evidence type="ECO:0000256" key="7">
    <source>
        <dbReference type="ARBA" id="ARBA00022741"/>
    </source>
</evidence>
<evidence type="ECO:0000256" key="10">
    <source>
        <dbReference type="ARBA" id="ARBA00022984"/>
    </source>
</evidence>
<comment type="function">
    <text evidence="14">Cell wall formation.</text>
</comment>
<sequence length="519" mass="54374">MTGERETELSPLLQRVHMVGIGGAGMSGIARILLARGGAVSGSDAKESRGVLALRARGAQVRIGHDAEALDLLPGGPSAVVTTYAAIPKDNPELVEAKRRGVPVLLRPAVLAELMRGHRTLLVSGTHGKTSTTSMLVVSLQHCGLDPSFAVGGELNEAGTNAHHGTGGFFVAEADESDGSLLQYDPDVAVVTNIESDHLDFFGTDEAYVQVFDDFVERITPGGLLVVCLDDPGSRALAERVAVRDLDIRVLGYGSGELADAPVPVGARLLAWEPRDVGGMATFQLDDEPAPRTLRLNVPGRHMALNALAALLAARDGRRTVPDAASTGASVVTQAAASGRVAPAEVGEILQGLEGFGGVHRRFQFVGRENGVRVFDDYAHHPTEVRAVLGAAAELVRQEAADGARSRQGRVIVVFQPHLYSRTATFAADFGAALDVADEVVVLDVYGAREKPLPGVNGALVAQAVSKPVHYQPDMSRVGRQAAGLARPGDVVITMGAGDVTMLGGQILDGLRVRPSTGR</sequence>
<dbReference type="Gene3D" id="3.90.190.20">
    <property type="entry name" value="Mur ligase, C-terminal domain"/>
    <property type="match status" value="1"/>
</dbReference>
<evidence type="ECO:0000256" key="8">
    <source>
        <dbReference type="ARBA" id="ARBA00022840"/>
    </source>
</evidence>
<comment type="subcellular location">
    <subcellularLocation>
        <location evidence="1 14">Cytoplasm</location>
    </subcellularLocation>
</comment>
<dbReference type="HAMAP" id="MF_00046">
    <property type="entry name" value="MurC"/>
    <property type="match status" value="1"/>
</dbReference>
<gene>
    <name evidence="14 18" type="primary">murC</name>
    <name evidence="18" type="ORF">KO481_21350</name>
</gene>
<evidence type="ECO:0000256" key="1">
    <source>
        <dbReference type="ARBA" id="ARBA00004496"/>
    </source>
</evidence>
<dbReference type="Pfam" id="PF01225">
    <property type="entry name" value="Mur_ligase"/>
    <property type="match status" value="1"/>
</dbReference>
<feature type="domain" description="Mur ligase N-terminal catalytic" evidence="15">
    <location>
        <begin position="16"/>
        <end position="118"/>
    </location>
</feature>
<dbReference type="RefSeq" id="WP_215919092.1">
    <property type="nucleotide sequence ID" value="NZ_JAHKNI010000007.1"/>
</dbReference>
<dbReference type="InterPro" id="IPR004101">
    <property type="entry name" value="Mur_ligase_C"/>
</dbReference>
<organism evidence="18 19">
    <name type="scientific">Nocardia albiluteola</name>
    <dbReference type="NCBI Taxonomy" id="2842303"/>
    <lineage>
        <taxon>Bacteria</taxon>
        <taxon>Bacillati</taxon>
        <taxon>Actinomycetota</taxon>
        <taxon>Actinomycetes</taxon>
        <taxon>Mycobacteriales</taxon>
        <taxon>Nocardiaceae</taxon>
        <taxon>Nocardia</taxon>
    </lineage>
</organism>
<name>A0ABS6B2P3_9NOCA</name>
<dbReference type="Gene3D" id="3.40.1190.10">
    <property type="entry name" value="Mur-like, catalytic domain"/>
    <property type="match status" value="1"/>
</dbReference>
<dbReference type="NCBIfam" id="TIGR01082">
    <property type="entry name" value="murC"/>
    <property type="match status" value="1"/>
</dbReference>
<evidence type="ECO:0000259" key="17">
    <source>
        <dbReference type="Pfam" id="PF08245"/>
    </source>
</evidence>
<dbReference type="EMBL" id="JAHKNI010000007">
    <property type="protein sequence ID" value="MBU3064065.1"/>
    <property type="molecule type" value="Genomic_DNA"/>
</dbReference>
<keyword evidence="11 14" id="KW-0131">Cell cycle</keyword>
<keyword evidence="6 14" id="KW-0132">Cell division</keyword>
<evidence type="ECO:0000313" key="19">
    <source>
        <dbReference type="Proteomes" id="UP000733379"/>
    </source>
</evidence>
<dbReference type="Pfam" id="PF08245">
    <property type="entry name" value="Mur_ligase_M"/>
    <property type="match status" value="1"/>
</dbReference>
<evidence type="ECO:0000256" key="3">
    <source>
        <dbReference type="ARBA" id="ARBA00012211"/>
    </source>
</evidence>
<dbReference type="InterPro" id="IPR005758">
    <property type="entry name" value="UDP-N-AcMur_Ala_ligase_MurC"/>
</dbReference>
<evidence type="ECO:0000256" key="9">
    <source>
        <dbReference type="ARBA" id="ARBA00022960"/>
    </source>
</evidence>
<comment type="catalytic activity">
    <reaction evidence="13 14">
        <text>UDP-N-acetyl-alpha-D-muramate + L-alanine + ATP = UDP-N-acetyl-alpha-D-muramoyl-L-alanine + ADP + phosphate + H(+)</text>
        <dbReference type="Rhea" id="RHEA:23372"/>
        <dbReference type="ChEBI" id="CHEBI:15378"/>
        <dbReference type="ChEBI" id="CHEBI:30616"/>
        <dbReference type="ChEBI" id="CHEBI:43474"/>
        <dbReference type="ChEBI" id="CHEBI:57972"/>
        <dbReference type="ChEBI" id="CHEBI:70757"/>
        <dbReference type="ChEBI" id="CHEBI:83898"/>
        <dbReference type="ChEBI" id="CHEBI:456216"/>
        <dbReference type="EC" id="6.3.2.8"/>
    </reaction>
</comment>
<dbReference type="GO" id="GO:0008763">
    <property type="term" value="F:UDP-N-acetylmuramate-L-alanine ligase activity"/>
    <property type="evidence" value="ECO:0007669"/>
    <property type="project" value="UniProtKB-EC"/>
</dbReference>
<evidence type="ECO:0000256" key="11">
    <source>
        <dbReference type="ARBA" id="ARBA00023306"/>
    </source>
</evidence>
<comment type="pathway">
    <text evidence="2 14">Cell wall biogenesis; peptidoglycan biosynthesis.</text>
</comment>
<comment type="similarity">
    <text evidence="14">Belongs to the MurCDEF family.</text>
</comment>
<evidence type="ECO:0000259" key="15">
    <source>
        <dbReference type="Pfam" id="PF01225"/>
    </source>
</evidence>
<dbReference type="InterPro" id="IPR000713">
    <property type="entry name" value="Mur_ligase_N"/>
</dbReference>
<feature type="binding site" evidence="14">
    <location>
        <begin position="125"/>
        <end position="131"/>
    </location>
    <ligand>
        <name>ATP</name>
        <dbReference type="ChEBI" id="CHEBI:30616"/>
    </ligand>
</feature>
<comment type="caution">
    <text evidence="18">The sequence shown here is derived from an EMBL/GenBank/DDBJ whole genome shotgun (WGS) entry which is preliminary data.</text>
</comment>
<feature type="domain" description="Mur ligase central" evidence="17">
    <location>
        <begin position="123"/>
        <end position="314"/>
    </location>
</feature>
<evidence type="ECO:0000256" key="4">
    <source>
        <dbReference type="ARBA" id="ARBA00022490"/>
    </source>
</evidence>